<dbReference type="EMBL" id="JAWDGP010004098">
    <property type="protein sequence ID" value="KAK3767906.1"/>
    <property type="molecule type" value="Genomic_DNA"/>
</dbReference>
<feature type="region of interest" description="Disordered" evidence="1">
    <location>
        <begin position="1"/>
        <end position="41"/>
    </location>
</feature>
<reference evidence="2" key="1">
    <citation type="journal article" date="2023" name="G3 (Bethesda)">
        <title>A reference genome for the long-term kleptoplast-retaining sea slug Elysia crispata morphotype clarki.</title>
        <authorList>
            <person name="Eastman K.E."/>
            <person name="Pendleton A.L."/>
            <person name="Shaikh M.A."/>
            <person name="Suttiyut T."/>
            <person name="Ogas R."/>
            <person name="Tomko P."/>
            <person name="Gavelis G."/>
            <person name="Widhalm J.R."/>
            <person name="Wisecaver J.H."/>
        </authorList>
    </citation>
    <scope>NUCLEOTIDE SEQUENCE</scope>
    <source>
        <strain evidence="2">ECLA1</strain>
    </source>
</reference>
<keyword evidence="3" id="KW-1185">Reference proteome</keyword>
<dbReference type="Proteomes" id="UP001283361">
    <property type="component" value="Unassembled WGS sequence"/>
</dbReference>
<evidence type="ECO:0000256" key="1">
    <source>
        <dbReference type="SAM" id="MobiDB-lite"/>
    </source>
</evidence>
<evidence type="ECO:0000313" key="3">
    <source>
        <dbReference type="Proteomes" id="UP001283361"/>
    </source>
</evidence>
<gene>
    <name evidence="2" type="ORF">RRG08_059232</name>
</gene>
<name>A0AAE0ZFP0_9GAST</name>
<accession>A0AAE0ZFP0</accession>
<comment type="caution">
    <text evidence="2">The sequence shown here is derived from an EMBL/GenBank/DDBJ whole genome shotgun (WGS) entry which is preliminary data.</text>
</comment>
<protein>
    <submittedName>
        <fullName evidence="2">Uncharacterized protein</fullName>
    </submittedName>
</protein>
<sequence>MTSPESPGQEGVRNEATGSDREAIRGASGFTHSSNQSVEPLAFSRPLSLGAALRRTRGEIKPRLEC</sequence>
<dbReference type="AlphaFoldDB" id="A0AAE0ZFP0"/>
<organism evidence="2 3">
    <name type="scientific">Elysia crispata</name>
    <name type="common">lettuce slug</name>
    <dbReference type="NCBI Taxonomy" id="231223"/>
    <lineage>
        <taxon>Eukaryota</taxon>
        <taxon>Metazoa</taxon>
        <taxon>Spiralia</taxon>
        <taxon>Lophotrochozoa</taxon>
        <taxon>Mollusca</taxon>
        <taxon>Gastropoda</taxon>
        <taxon>Heterobranchia</taxon>
        <taxon>Euthyneura</taxon>
        <taxon>Panpulmonata</taxon>
        <taxon>Sacoglossa</taxon>
        <taxon>Placobranchoidea</taxon>
        <taxon>Plakobranchidae</taxon>
        <taxon>Elysia</taxon>
    </lineage>
</organism>
<proteinExistence type="predicted"/>
<evidence type="ECO:0000313" key="2">
    <source>
        <dbReference type="EMBL" id="KAK3767906.1"/>
    </source>
</evidence>